<evidence type="ECO:0000313" key="8">
    <source>
        <dbReference type="EMBL" id="USW49405.1"/>
    </source>
</evidence>
<organism evidence="8 9">
    <name type="scientific">Septoria linicola</name>
    <dbReference type="NCBI Taxonomy" id="215465"/>
    <lineage>
        <taxon>Eukaryota</taxon>
        <taxon>Fungi</taxon>
        <taxon>Dikarya</taxon>
        <taxon>Ascomycota</taxon>
        <taxon>Pezizomycotina</taxon>
        <taxon>Dothideomycetes</taxon>
        <taxon>Dothideomycetidae</taxon>
        <taxon>Mycosphaerellales</taxon>
        <taxon>Mycosphaerellaceae</taxon>
        <taxon>Septoria</taxon>
    </lineage>
</organism>
<feature type="region of interest" description="Disordered" evidence="6">
    <location>
        <begin position="1"/>
        <end position="30"/>
    </location>
</feature>
<dbReference type="GO" id="GO:0016020">
    <property type="term" value="C:membrane"/>
    <property type="evidence" value="ECO:0007669"/>
    <property type="project" value="UniProtKB-SubCell"/>
</dbReference>
<feature type="compositionally biased region" description="Basic and acidic residues" evidence="6">
    <location>
        <begin position="9"/>
        <end position="18"/>
    </location>
</feature>
<dbReference type="PANTHER" id="PTHR43791">
    <property type="entry name" value="PERMEASE-RELATED"/>
    <property type="match status" value="1"/>
</dbReference>
<keyword evidence="2" id="KW-0813">Transport</keyword>
<feature type="transmembrane region" description="Helical" evidence="7">
    <location>
        <begin position="350"/>
        <end position="370"/>
    </location>
</feature>
<dbReference type="FunFam" id="1.20.1250.20:FF:000247">
    <property type="entry name" value="MFS general substrate transporter"/>
    <property type="match status" value="1"/>
</dbReference>
<evidence type="ECO:0000313" key="9">
    <source>
        <dbReference type="Proteomes" id="UP001056384"/>
    </source>
</evidence>
<evidence type="ECO:0000256" key="4">
    <source>
        <dbReference type="ARBA" id="ARBA00022989"/>
    </source>
</evidence>
<keyword evidence="5 7" id="KW-0472">Membrane</keyword>
<dbReference type="SUPFAM" id="SSF103473">
    <property type="entry name" value="MFS general substrate transporter"/>
    <property type="match status" value="1"/>
</dbReference>
<sequence length="537" mass="61226">MTPLLTSPSEKKNKHDTALRTPRPPQSPHRKAAEYWQAVYEESQYECREAFDPTLEWDAKEERKIVRKLDWHVCTWACVMFFALQVDRGNLKQAVSADMLEELSLSTNEYNYGNTIFLLSFLLAELPSQLISKAVGPDRWVPMQMLLWSVVAAAQASIQGKASFYACRALIGMLEGGFIPDLVLWLSYFYTSSELPIRLSFFWTALDVTSILTSLLAFGLLRMDGIHSLSGWRWLFLVEGLLTFAIGAMSFFLMPSSAVATKTWFRPKGWFTDREVGVVVNRVLRDDPSKGDMHNRMAFTAARLWRALSDYDMWPIYLIGLIVYIPMNPVSNYITISLRQLGFSTFHTNLLVIPHTVASVVTLIGLTWISERINERSLIAMIQNVWVLPCLLALRFWPGSQTDPWGTYALITTLLAYPYCHAIMVGWASRNSGSVRTRSISAACYNICVQLGNVAGSNIYRTADSPLYRRGNSILIGLNVIAILIFPATKLYYKARNNKRERRWQSMSEEQKKEYLDSTTDEGNKRLDFRFGNRILS</sequence>
<dbReference type="Proteomes" id="UP001056384">
    <property type="component" value="Chromosome 2"/>
</dbReference>
<feature type="transmembrane region" description="Helical" evidence="7">
    <location>
        <begin position="376"/>
        <end position="396"/>
    </location>
</feature>
<feature type="transmembrane region" description="Helical" evidence="7">
    <location>
        <begin position="474"/>
        <end position="493"/>
    </location>
</feature>
<dbReference type="FunFam" id="1.20.1250.20:FF:000106">
    <property type="entry name" value="MFS transporter, putative"/>
    <property type="match status" value="1"/>
</dbReference>
<dbReference type="Gene3D" id="1.20.1250.20">
    <property type="entry name" value="MFS general substrate transporter like domains"/>
    <property type="match status" value="2"/>
</dbReference>
<evidence type="ECO:0000256" key="6">
    <source>
        <dbReference type="SAM" id="MobiDB-lite"/>
    </source>
</evidence>
<dbReference type="Pfam" id="PF07690">
    <property type="entry name" value="MFS_1"/>
    <property type="match status" value="1"/>
</dbReference>
<keyword evidence="4 7" id="KW-1133">Transmembrane helix</keyword>
<gene>
    <name evidence="8" type="ORF">Slin15195_G027240</name>
</gene>
<feature type="transmembrane region" description="Helical" evidence="7">
    <location>
        <begin position="234"/>
        <end position="254"/>
    </location>
</feature>
<keyword evidence="9" id="KW-1185">Reference proteome</keyword>
<keyword evidence="3 7" id="KW-0812">Transmembrane</keyword>
<evidence type="ECO:0000256" key="1">
    <source>
        <dbReference type="ARBA" id="ARBA00004141"/>
    </source>
</evidence>
<proteinExistence type="predicted"/>
<evidence type="ECO:0000256" key="2">
    <source>
        <dbReference type="ARBA" id="ARBA00022448"/>
    </source>
</evidence>
<name>A0A9Q9AMZ9_9PEZI</name>
<dbReference type="AlphaFoldDB" id="A0A9Q9AMZ9"/>
<accession>A0A9Q9AMZ9</accession>
<feature type="transmembrane region" description="Helical" evidence="7">
    <location>
        <begin position="202"/>
        <end position="222"/>
    </location>
</feature>
<dbReference type="InterPro" id="IPR036259">
    <property type="entry name" value="MFS_trans_sf"/>
</dbReference>
<evidence type="ECO:0000256" key="3">
    <source>
        <dbReference type="ARBA" id="ARBA00022692"/>
    </source>
</evidence>
<feature type="transmembrane region" description="Helical" evidence="7">
    <location>
        <begin position="408"/>
        <end position="428"/>
    </location>
</feature>
<feature type="transmembrane region" description="Helical" evidence="7">
    <location>
        <begin position="170"/>
        <end position="190"/>
    </location>
</feature>
<reference evidence="8" key="1">
    <citation type="submission" date="2022-06" db="EMBL/GenBank/DDBJ databases">
        <title>Complete genome sequences of two strains of the flax pathogen Septoria linicola.</title>
        <authorList>
            <person name="Lapalu N."/>
            <person name="Simon A."/>
            <person name="Demenou B."/>
            <person name="Paumier D."/>
            <person name="Guillot M.-P."/>
            <person name="Gout L."/>
            <person name="Valade R."/>
        </authorList>
    </citation>
    <scope>NUCLEOTIDE SEQUENCE</scope>
    <source>
        <strain evidence="8">SE15195</strain>
    </source>
</reference>
<comment type="subcellular location">
    <subcellularLocation>
        <location evidence="1">Membrane</location>
        <topology evidence="1">Multi-pass membrane protein</topology>
    </subcellularLocation>
</comment>
<dbReference type="PANTHER" id="PTHR43791:SF29">
    <property type="entry name" value="MAJOR FACILITATOR SUPERFAMILY (MFS) PROFILE DOMAIN-CONTAINING PROTEIN"/>
    <property type="match status" value="1"/>
</dbReference>
<dbReference type="InterPro" id="IPR011701">
    <property type="entry name" value="MFS"/>
</dbReference>
<evidence type="ECO:0000256" key="5">
    <source>
        <dbReference type="ARBA" id="ARBA00023136"/>
    </source>
</evidence>
<evidence type="ECO:0000256" key="7">
    <source>
        <dbReference type="SAM" id="Phobius"/>
    </source>
</evidence>
<protein>
    <submittedName>
        <fullName evidence="8">Major facilitator superfamily, MFS transporter superfamily</fullName>
    </submittedName>
</protein>
<feature type="transmembrane region" description="Helical" evidence="7">
    <location>
        <begin position="314"/>
        <end position="338"/>
    </location>
</feature>
<dbReference type="GO" id="GO:0022857">
    <property type="term" value="F:transmembrane transporter activity"/>
    <property type="evidence" value="ECO:0007669"/>
    <property type="project" value="InterPro"/>
</dbReference>
<dbReference type="EMBL" id="CP099419">
    <property type="protein sequence ID" value="USW49405.1"/>
    <property type="molecule type" value="Genomic_DNA"/>
</dbReference>